<dbReference type="InterPro" id="IPR050344">
    <property type="entry name" value="Peptidase_M1_aminopeptidases"/>
</dbReference>
<dbReference type="Pfam" id="PF01433">
    <property type="entry name" value="Peptidase_M1"/>
    <property type="match status" value="1"/>
</dbReference>
<feature type="transmembrane region" description="Helical" evidence="17">
    <location>
        <begin position="53"/>
        <end position="76"/>
    </location>
</feature>
<dbReference type="CDD" id="cd09601">
    <property type="entry name" value="M1_APN-Q_like"/>
    <property type="match status" value="1"/>
</dbReference>
<evidence type="ECO:0000256" key="2">
    <source>
        <dbReference type="ARBA" id="ARBA00022438"/>
    </source>
</evidence>
<dbReference type="InterPro" id="IPR034016">
    <property type="entry name" value="M1_APN-typ"/>
</dbReference>
<evidence type="ECO:0000256" key="14">
    <source>
        <dbReference type="PIRSR" id="PIRSR634016-1"/>
    </source>
</evidence>
<feature type="domain" description="Peptidase M1 membrane alanine aminopeptidase" evidence="18">
    <location>
        <begin position="336"/>
        <end position="556"/>
    </location>
</feature>
<evidence type="ECO:0000256" key="11">
    <source>
        <dbReference type="ARBA" id="ARBA00023136"/>
    </source>
</evidence>
<evidence type="ECO:0000256" key="16">
    <source>
        <dbReference type="PIRSR" id="PIRSR634016-4"/>
    </source>
</evidence>
<dbReference type="AlphaFoldDB" id="A0A8B9I1N7"/>
<dbReference type="InterPro" id="IPR014782">
    <property type="entry name" value="Peptidase_M1_dom"/>
</dbReference>
<evidence type="ECO:0000256" key="12">
    <source>
        <dbReference type="ARBA" id="ARBA00023180"/>
    </source>
</evidence>
<dbReference type="InterPro" id="IPR045357">
    <property type="entry name" value="Aminopeptidase_N-like_N"/>
</dbReference>
<dbReference type="SUPFAM" id="SSF63737">
    <property type="entry name" value="Leukotriene A4 hydrolase N-terminal domain"/>
    <property type="match status" value="1"/>
</dbReference>
<dbReference type="SUPFAM" id="SSF55486">
    <property type="entry name" value="Metalloproteases ('zincins'), catalytic domain"/>
    <property type="match status" value="1"/>
</dbReference>
<dbReference type="FunFam" id="2.60.40.1730:FF:000046">
    <property type="entry name" value="Endoplasmic reticulum aminopeptidase 2"/>
    <property type="match status" value="1"/>
</dbReference>
<dbReference type="FunFam" id="1.10.390.10:FF:000016">
    <property type="entry name" value="Glutamyl aminopeptidase"/>
    <property type="match status" value="1"/>
</dbReference>
<evidence type="ECO:0000259" key="18">
    <source>
        <dbReference type="Pfam" id="PF01433"/>
    </source>
</evidence>
<feature type="site" description="Transition state stabilizer" evidence="16">
    <location>
        <position position="493"/>
    </location>
</feature>
<dbReference type="Gene3D" id="1.10.390.10">
    <property type="entry name" value="Neutral Protease Domain 2"/>
    <property type="match status" value="1"/>
</dbReference>
<dbReference type="Proteomes" id="UP000694621">
    <property type="component" value="Unplaced"/>
</dbReference>
<dbReference type="InterPro" id="IPR024571">
    <property type="entry name" value="ERAP1-like_C_dom"/>
</dbReference>
<dbReference type="GO" id="GO:0070006">
    <property type="term" value="F:metalloaminopeptidase activity"/>
    <property type="evidence" value="ECO:0007669"/>
    <property type="project" value="TreeGrafter"/>
</dbReference>
<dbReference type="PRINTS" id="PR00756">
    <property type="entry name" value="ALADIPTASE"/>
</dbReference>
<evidence type="ECO:0000313" key="21">
    <source>
        <dbReference type="Ensembl" id="ENSAMXP00005019296.1"/>
    </source>
</evidence>
<dbReference type="FunFam" id="2.60.40.1910:FF:000001">
    <property type="entry name" value="Leucyl-cystinyl aminopeptidase"/>
    <property type="match status" value="1"/>
</dbReference>
<keyword evidence="10 17" id="KW-0482">Metalloprotease</keyword>
<evidence type="ECO:0000256" key="13">
    <source>
        <dbReference type="ARBA" id="ARBA00060399"/>
    </source>
</evidence>
<dbReference type="Pfam" id="PF11838">
    <property type="entry name" value="ERAP1_C"/>
    <property type="match status" value="1"/>
</dbReference>
<dbReference type="Pfam" id="PF17900">
    <property type="entry name" value="Peptidase_M1_N"/>
    <property type="match status" value="1"/>
</dbReference>
<evidence type="ECO:0000256" key="15">
    <source>
        <dbReference type="PIRSR" id="PIRSR634016-3"/>
    </source>
</evidence>
<dbReference type="GO" id="GO:0012505">
    <property type="term" value="C:endomembrane system"/>
    <property type="evidence" value="ECO:0007669"/>
    <property type="project" value="UniProtKB-SubCell"/>
</dbReference>
<organism evidence="21 22">
    <name type="scientific">Astyanax mexicanus</name>
    <name type="common">Blind cave fish</name>
    <name type="synonym">Astyanax fasciatus mexicanus</name>
    <dbReference type="NCBI Taxonomy" id="7994"/>
    <lineage>
        <taxon>Eukaryota</taxon>
        <taxon>Metazoa</taxon>
        <taxon>Chordata</taxon>
        <taxon>Craniata</taxon>
        <taxon>Vertebrata</taxon>
        <taxon>Euteleostomi</taxon>
        <taxon>Actinopterygii</taxon>
        <taxon>Neopterygii</taxon>
        <taxon>Teleostei</taxon>
        <taxon>Ostariophysi</taxon>
        <taxon>Characiformes</taxon>
        <taxon>Characoidei</taxon>
        <taxon>Acestrorhamphidae</taxon>
        <taxon>Acestrorhamphinae</taxon>
        <taxon>Astyanax</taxon>
    </lineage>
</organism>
<keyword evidence="5 15" id="KW-0479">Metal-binding</keyword>
<dbReference type="FunFam" id="1.25.50.20:FF:000003">
    <property type="entry name" value="Leucyl-cystinyl aminopeptidase"/>
    <property type="match status" value="1"/>
</dbReference>
<comment type="subcellular location">
    <subcellularLocation>
        <location evidence="13">Endomembrane system</location>
        <topology evidence="13">Single-pass type II membrane protein</topology>
    </subcellularLocation>
</comment>
<feature type="binding site" evidence="15">
    <location>
        <position position="412"/>
    </location>
    <ligand>
        <name>Zn(2+)</name>
        <dbReference type="ChEBI" id="CHEBI:29105"/>
        <note>catalytic</note>
    </ligand>
</feature>
<evidence type="ECO:0000259" key="19">
    <source>
        <dbReference type="Pfam" id="PF11838"/>
    </source>
</evidence>
<comment type="similarity">
    <text evidence="1 17">Belongs to the peptidase M1 family.</text>
</comment>
<dbReference type="InterPro" id="IPR027268">
    <property type="entry name" value="Peptidase_M4/M1_CTD_sf"/>
</dbReference>
<dbReference type="GO" id="GO:0008270">
    <property type="term" value="F:zinc ion binding"/>
    <property type="evidence" value="ECO:0007669"/>
    <property type="project" value="UniProtKB-UniRule"/>
</dbReference>
<comment type="cofactor">
    <cofactor evidence="15 17">
        <name>Zn(2+)</name>
        <dbReference type="ChEBI" id="CHEBI:29105"/>
    </cofactor>
    <text evidence="15 17">Binds 1 zinc ion per subunit.</text>
</comment>
<dbReference type="InterPro" id="IPR042097">
    <property type="entry name" value="Aminopeptidase_N-like_N_sf"/>
</dbReference>
<dbReference type="GO" id="GO:0042277">
    <property type="term" value="F:peptide binding"/>
    <property type="evidence" value="ECO:0007669"/>
    <property type="project" value="TreeGrafter"/>
</dbReference>
<dbReference type="GO" id="GO:0005615">
    <property type="term" value="C:extracellular space"/>
    <property type="evidence" value="ECO:0007669"/>
    <property type="project" value="TreeGrafter"/>
</dbReference>
<keyword evidence="8" id="KW-0735">Signal-anchor</keyword>
<keyword evidence="3 17" id="KW-0645">Protease</keyword>
<keyword evidence="9 17" id="KW-1133">Transmembrane helix</keyword>
<dbReference type="GO" id="GO:0006508">
    <property type="term" value="P:proteolysis"/>
    <property type="evidence" value="ECO:0007669"/>
    <property type="project" value="UniProtKB-KW"/>
</dbReference>
<accession>A0A8B9I1N7</accession>
<keyword evidence="12" id="KW-0325">Glycoprotein</keyword>
<keyword evidence="4 17" id="KW-0812">Transmembrane</keyword>
<evidence type="ECO:0000256" key="6">
    <source>
        <dbReference type="ARBA" id="ARBA00022801"/>
    </source>
</evidence>
<name>A0A8B9I1N7_ASTMX</name>
<dbReference type="OrthoDB" id="10031169at2759"/>
<dbReference type="GO" id="GO:0016020">
    <property type="term" value="C:membrane"/>
    <property type="evidence" value="ECO:0007669"/>
    <property type="project" value="TreeGrafter"/>
</dbReference>
<evidence type="ECO:0000256" key="3">
    <source>
        <dbReference type="ARBA" id="ARBA00022670"/>
    </source>
</evidence>
<dbReference type="GO" id="GO:0043171">
    <property type="term" value="P:peptide catabolic process"/>
    <property type="evidence" value="ECO:0007669"/>
    <property type="project" value="TreeGrafter"/>
</dbReference>
<protein>
    <recommendedName>
        <fullName evidence="17">Aminopeptidase</fullName>
        <ecNumber evidence="17">3.4.11.-</ecNumber>
    </recommendedName>
</protein>
<feature type="active site" description="Proton acceptor" evidence="14">
    <location>
        <position position="409"/>
    </location>
</feature>
<feature type="binding site" evidence="15">
    <location>
        <position position="408"/>
    </location>
    <ligand>
        <name>Zn(2+)</name>
        <dbReference type="ChEBI" id="CHEBI:29105"/>
        <note>catalytic</note>
    </ligand>
</feature>
<reference evidence="21" key="1">
    <citation type="submission" date="2025-08" db="UniProtKB">
        <authorList>
            <consortium name="Ensembl"/>
        </authorList>
    </citation>
    <scope>IDENTIFICATION</scope>
</reference>
<proteinExistence type="inferred from homology"/>
<feature type="domain" description="ERAP1-like C-terminal" evidence="19">
    <location>
        <begin position="629"/>
        <end position="949"/>
    </location>
</feature>
<keyword evidence="2 17" id="KW-0031">Aminopeptidase</keyword>
<gene>
    <name evidence="21" type="primary">erap2</name>
</gene>
<dbReference type="PANTHER" id="PTHR11533:SF239">
    <property type="entry name" value="ENDOPLASMIC RETICULUM AMINOPEPTIDASE 2"/>
    <property type="match status" value="1"/>
</dbReference>
<keyword evidence="11 17" id="KW-0472">Membrane</keyword>
<evidence type="ECO:0000256" key="10">
    <source>
        <dbReference type="ARBA" id="ARBA00023049"/>
    </source>
</evidence>
<evidence type="ECO:0000256" key="7">
    <source>
        <dbReference type="ARBA" id="ARBA00022833"/>
    </source>
</evidence>
<dbReference type="Ensembl" id="ENSAMXT00005021338.1">
    <property type="protein sequence ID" value="ENSAMXP00005019296.1"/>
    <property type="gene ID" value="ENSAMXG00005009014.1"/>
</dbReference>
<dbReference type="GlyCosmos" id="A0A8B9I1N7">
    <property type="glycosylation" value="3 sites, No reported glycans"/>
</dbReference>
<dbReference type="Gene3D" id="2.60.40.1730">
    <property type="entry name" value="tricorn interacting facor f3 domain"/>
    <property type="match status" value="1"/>
</dbReference>
<evidence type="ECO:0000256" key="17">
    <source>
        <dbReference type="RuleBase" id="RU364040"/>
    </source>
</evidence>
<dbReference type="EC" id="3.4.11.-" evidence="17"/>
<feature type="binding site" evidence="15">
    <location>
        <position position="431"/>
    </location>
    <ligand>
        <name>Zn(2+)</name>
        <dbReference type="ChEBI" id="CHEBI:29105"/>
        <note>catalytic</note>
    </ligand>
</feature>
<dbReference type="GO" id="GO:0005737">
    <property type="term" value="C:cytoplasm"/>
    <property type="evidence" value="ECO:0007669"/>
    <property type="project" value="TreeGrafter"/>
</dbReference>
<evidence type="ECO:0000313" key="22">
    <source>
        <dbReference type="Proteomes" id="UP000694621"/>
    </source>
</evidence>
<evidence type="ECO:0000256" key="1">
    <source>
        <dbReference type="ARBA" id="ARBA00010136"/>
    </source>
</evidence>
<evidence type="ECO:0000256" key="9">
    <source>
        <dbReference type="ARBA" id="ARBA00022989"/>
    </source>
</evidence>
<evidence type="ECO:0000256" key="4">
    <source>
        <dbReference type="ARBA" id="ARBA00022692"/>
    </source>
</evidence>
<keyword evidence="7 15" id="KW-0862">Zinc</keyword>
<evidence type="ECO:0000256" key="8">
    <source>
        <dbReference type="ARBA" id="ARBA00022968"/>
    </source>
</evidence>
<dbReference type="Gene3D" id="2.60.40.1910">
    <property type="match status" value="1"/>
</dbReference>
<dbReference type="Gene3D" id="1.25.50.20">
    <property type="match status" value="1"/>
</dbReference>
<evidence type="ECO:0000259" key="20">
    <source>
        <dbReference type="Pfam" id="PF17900"/>
    </source>
</evidence>
<evidence type="ECO:0000256" key="5">
    <source>
        <dbReference type="ARBA" id="ARBA00022723"/>
    </source>
</evidence>
<dbReference type="PANTHER" id="PTHR11533">
    <property type="entry name" value="PROTEASE M1 ZINC METALLOPROTEASE"/>
    <property type="match status" value="1"/>
</dbReference>
<feature type="domain" description="Aminopeptidase N-like N-terminal" evidence="20">
    <location>
        <begin position="115"/>
        <end position="301"/>
    </location>
</feature>
<keyword evidence="6 17" id="KW-0378">Hydrolase</keyword>
<dbReference type="InterPro" id="IPR001930">
    <property type="entry name" value="Peptidase_M1"/>
</dbReference>
<sequence length="971" mass="111731">MSPLNFFYFYFLQVELILVAKKTKKLRRPQNKNVKKAAKYKYYSHSPLQKTAVFYWAVMSSSSILFLLLTVIALTFPGVCLPSESSSAAENIHVVATNGLPFPWSKLRLPNYIIPIHYHLLIHPNLTTMRFNGSVKIEIDVKNNTNWVVLHSKNLEITAATVLDESEAHLFDKALPVLEYPPHEQIAIFSPKILTSGEKYFLYLEFSAALSDGFFGFYKSSYRTKDGETRVLASTHFEPTSARMAFPCFDEPIFKANYSVRIRRGPSHIALSNMPVEHTVELEDGLFEDRFEASVQMSTYLVAFIVCDFKSVSRRTVTGVDVSIYAVPHKWHQTHYALEAAVKLLEFYETYFNIYYPLPKLDLIAIPDFQSGAMENWGLTTYRETSLLYDPDVSSTSDKLWVTMVIGHELAHQWFGNLVTMDWWNDIWLNEGFARYMEFVSVEATYPQLKVEDYLLDTCFAAIGRDSLNSSRAISCSAENPTQIKEMFDTVSYDKGACILHMLRHFLTDDVFQSGIVRYLRKFRYRNAKNEDLWDSLVNYRFAGEHIDLKKMMHTWTLQKGIPLVTVKRKGTKLYIEQERFLKTVQPSDPLCFLWHIPLTYKTSHSHTEMRHILQTKSDVLVLDGDVDWVKFNTDMNGYYMIDYDAEGWSALIELLRVNHSAVSFKDRANLIHNAFQLVTAGRLPLDRALDLITYLKTETHNVPLFLSAQLLGCINLGWTVTSCVCVCVCSLVSQTYILQYFRDVIDKQTWSNEGTVSDRRLRSELLSLACDLGYAPCLEKAKHFYHTWVKSNSTISLPSDVTETIYMVGAQDDSGWHYLLEKYGVSMSEAEKCKILSALASTRDSNKLLRLLELGMEGSVIRAQDLSTLIYTVARNPAGHFLAWNFVKKNWNKLVEKFQLGSFSMRNIIIGTTGQFSSKEELVNEFFESIRDQTSQLRVTQVAVENVEKNILWLERNLETLRTWLQQRLN</sequence>